<dbReference type="InterPro" id="IPR016032">
    <property type="entry name" value="Sig_transdc_resp-reg_C-effctor"/>
</dbReference>
<protein>
    <submittedName>
        <fullName evidence="2">LuxR family transcriptional regulator</fullName>
    </submittedName>
</protein>
<dbReference type="SUPFAM" id="SSF52540">
    <property type="entry name" value="P-loop containing nucleoside triphosphate hydrolases"/>
    <property type="match status" value="1"/>
</dbReference>
<dbReference type="Gene3D" id="1.10.10.10">
    <property type="entry name" value="Winged helix-like DNA-binding domain superfamily/Winged helix DNA-binding domain"/>
    <property type="match status" value="1"/>
</dbReference>
<dbReference type="PANTHER" id="PTHR47691">
    <property type="entry name" value="REGULATOR-RELATED"/>
    <property type="match status" value="1"/>
</dbReference>
<dbReference type="GO" id="GO:0006355">
    <property type="term" value="P:regulation of DNA-templated transcription"/>
    <property type="evidence" value="ECO:0007669"/>
    <property type="project" value="InterPro"/>
</dbReference>
<dbReference type="PROSITE" id="PS00622">
    <property type="entry name" value="HTH_LUXR_1"/>
    <property type="match status" value="1"/>
</dbReference>
<dbReference type="PRINTS" id="PR00038">
    <property type="entry name" value="HTHLUXR"/>
</dbReference>
<feature type="domain" description="HTH luxR-type" evidence="1">
    <location>
        <begin position="701"/>
        <end position="766"/>
    </location>
</feature>
<dbReference type="InterPro" id="IPR036388">
    <property type="entry name" value="WH-like_DNA-bd_sf"/>
</dbReference>
<dbReference type="PROSITE" id="PS50043">
    <property type="entry name" value="HTH_LUXR_2"/>
    <property type="match status" value="1"/>
</dbReference>
<keyword evidence="3" id="KW-1185">Reference proteome</keyword>
<dbReference type="PRINTS" id="PR00364">
    <property type="entry name" value="DISEASERSIST"/>
</dbReference>
<evidence type="ECO:0000313" key="2">
    <source>
        <dbReference type="EMBL" id="RMB83801.1"/>
    </source>
</evidence>
<dbReference type="CDD" id="cd06170">
    <property type="entry name" value="LuxR_C_like"/>
    <property type="match status" value="1"/>
</dbReference>
<dbReference type="GO" id="GO:0003677">
    <property type="term" value="F:DNA binding"/>
    <property type="evidence" value="ECO:0007669"/>
    <property type="project" value="InterPro"/>
</dbReference>
<comment type="caution">
    <text evidence="2">The sequence shown here is derived from an EMBL/GenBank/DDBJ whole genome shotgun (WGS) entry which is preliminary data.</text>
</comment>
<dbReference type="SUPFAM" id="SSF46894">
    <property type="entry name" value="C-terminal effector domain of the bipartite response regulators"/>
    <property type="match status" value="1"/>
</dbReference>
<gene>
    <name evidence="2" type="ORF">CTZ28_22040</name>
</gene>
<accession>A0A3M0I2D8</accession>
<dbReference type="OrthoDB" id="499349at2"/>
<reference evidence="2 3" key="1">
    <citation type="submission" date="2017-11" db="EMBL/GenBank/DDBJ databases">
        <title>Draft genome of actinobacteria isolated from guarana (Paullinia cupana (Mart.) Ducke.</title>
        <authorList>
            <person name="Siqueira K.A."/>
            <person name="Liotti R.G."/>
            <person name="Mendes T.A.O."/>
            <person name="Soares M.A."/>
        </authorList>
    </citation>
    <scope>NUCLEOTIDE SEQUENCE [LARGE SCALE GENOMIC DNA]</scope>
    <source>
        <strain evidence="2 3">193</strain>
    </source>
</reference>
<dbReference type="InterPro" id="IPR027417">
    <property type="entry name" value="P-loop_NTPase"/>
</dbReference>
<dbReference type="Proteomes" id="UP000270471">
    <property type="component" value="Unassembled WGS sequence"/>
</dbReference>
<dbReference type="Gene3D" id="3.40.50.300">
    <property type="entry name" value="P-loop containing nucleotide triphosphate hydrolases"/>
    <property type="match status" value="1"/>
</dbReference>
<sequence>MARNELGGREQLPADVTSLIGRHAEAAEVKQLLTRSRLVTLTGPGGVGKTRLALHVARTVRRAFPDGATMVPLADLSQPDLLAPTMLTRIDPGRSPGGDVEDLAARIGTARVLLVLDNCEHLAEPVAVFVARLLSRCPHLHVLATSRAALRIDAEALYRVPPLALPAVGAGIPPGAAAGYDGVALFLERAGALNAEVAAGQVDEGEVVELCRRLDGLPLAIELAAAGSRWQSVESMLIHPVSDPPAPRSAPRRHTTMRANLDYSHELCTSEARVFWTRFSVFRGGATLAAVTSVCAGPGLPPEAVAPALFELVEKSVVILDGSRYTMLETIRLYGAGKLKESGEADAVRRAHLNLYADLAERVRLGWFGPRQRELHAQVLSEHANVRAALETSLGDPANVRTGLRLAAALFTFWIGSGVPGEGRRWLSRLLDVEDGSAPERAQALWMHGFLSAVDGDIPAARELLGEGRSLAERIGDEESVAHARCTMGVAELFDGRVDAAIDHLEAGIAQERGRPDSLPFLADALINLGLAYCCRGDLGRAHAVLAEATRLCAARGEELLFSWALVFRALEALLSSRVGEAEELAREALRRKRELVNLQGVVWAVELLAWAAMDSGQARRGALLLEASEARAEDFGPAYHGFPGMREWHEYYVLRARDELGKEYAAVSARGREMPLGELMAEALGEVEAIPVAGASAGDSVLYDLPLTPRERQIAELLATGKTNREIADALVIALRTVDTHVQRILTKLGFTSRSQVVALVAGGVRGR</sequence>
<dbReference type="PANTHER" id="PTHR47691:SF3">
    <property type="entry name" value="HTH-TYPE TRANSCRIPTIONAL REGULATOR RV0890C-RELATED"/>
    <property type="match status" value="1"/>
</dbReference>
<organism evidence="2 3">
    <name type="scientific">Streptomyces shenzhenensis</name>
    <dbReference type="NCBI Taxonomy" id="943815"/>
    <lineage>
        <taxon>Bacteria</taxon>
        <taxon>Bacillati</taxon>
        <taxon>Actinomycetota</taxon>
        <taxon>Actinomycetes</taxon>
        <taxon>Kitasatosporales</taxon>
        <taxon>Streptomycetaceae</taxon>
        <taxon>Streptomyces</taxon>
    </lineage>
</organism>
<evidence type="ECO:0000259" key="1">
    <source>
        <dbReference type="PROSITE" id="PS50043"/>
    </source>
</evidence>
<dbReference type="Pfam" id="PF00196">
    <property type="entry name" value="GerE"/>
    <property type="match status" value="1"/>
</dbReference>
<dbReference type="AlphaFoldDB" id="A0A3M0I2D8"/>
<dbReference type="InterPro" id="IPR011990">
    <property type="entry name" value="TPR-like_helical_dom_sf"/>
</dbReference>
<dbReference type="InterPro" id="IPR000792">
    <property type="entry name" value="Tscrpt_reg_LuxR_C"/>
</dbReference>
<dbReference type="Gene3D" id="1.25.40.10">
    <property type="entry name" value="Tetratricopeptide repeat domain"/>
    <property type="match status" value="1"/>
</dbReference>
<proteinExistence type="predicted"/>
<dbReference type="SMART" id="SM00421">
    <property type="entry name" value="HTH_LUXR"/>
    <property type="match status" value="1"/>
</dbReference>
<evidence type="ECO:0000313" key="3">
    <source>
        <dbReference type="Proteomes" id="UP000270471"/>
    </source>
</evidence>
<name>A0A3M0I2D8_9ACTN</name>
<dbReference type="RefSeq" id="WP_121891427.1">
    <property type="nucleotide sequence ID" value="NZ_PENI01000014.1"/>
</dbReference>
<dbReference type="EMBL" id="PENI01000014">
    <property type="protein sequence ID" value="RMB83801.1"/>
    <property type="molecule type" value="Genomic_DNA"/>
</dbReference>
<dbReference type="SUPFAM" id="SSF48452">
    <property type="entry name" value="TPR-like"/>
    <property type="match status" value="2"/>
</dbReference>